<keyword evidence="4" id="KW-0732">Signal</keyword>
<dbReference type="Gene3D" id="2.60.40.10">
    <property type="entry name" value="Immunoglobulins"/>
    <property type="match status" value="1"/>
</dbReference>
<keyword evidence="3" id="KW-0472">Membrane</keyword>
<reference evidence="6" key="2">
    <citation type="submission" date="2025-09" db="UniProtKB">
        <authorList>
            <consortium name="Ensembl"/>
        </authorList>
    </citation>
    <scope>IDENTIFICATION</scope>
</reference>
<dbReference type="GO" id="GO:0004888">
    <property type="term" value="F:transmembrane signaling receptor activity"/>
    <property type="evidence" value="ECO:0007669"/>
    <property type="project" value="TreeGrafter"/>
</dbReference>
<feature type="signal peptide" evidence="4">
    <location>
        <begin position="1"/>
        <end position="21"/>
    </location>
</feature>
<sequence>MHDFGMFCICCMHFIITVLQPHIGGELNLICRYDTNRFLYSKKYWCRGNSRSTCTILLDSESKTQNTDRSYILDARRRGLILKVTNLQFEDSGDYWVGIDTISADTMTSVNCGRTASITASPVTTSAARRAMSSPCRFSCPLTAAASMSSLCLVSTDVRLYSHQSKK</sequence>
<dbReference type="AlphaFoldDB" id="A0A8C2YXS4"/>
<dbReference type="GO" id="GO:0005886">
    <property type="term" value="C:plasma membrane"/>
    <property type="evidence" value="ECO:0007669"/>
    <property type="project" value="TreeGrafter"/>
</dbReference>
<dbReference type="InterPro" id="IPR036179">
    <property type="entry name" value="Ig-like_dom_sf"/>
</dbReference>
<dbReference type="PANTHER" id="PTHR11860:SF96">
    <property type="match status" value="1"/>
</dbReference>
<name>A0A8C2YXS4_CYCLU</name>
<dbReference type="PANTHER" id="PTHR11860">
    <property type="entry name" value="POLYMERIC-IMMUNOGLOBULIN RECEPTOR"/>
    <property type="match status" value="1"/>
</dbReference>
<keyword evidence="2" id="KW-0812">Transmembrane</keyword>
<comment type="subcellular location">
    <subcellularLocation>
        <location evidence="1">Membrane</location>
    </subcellularLocation>
</comment>
<dbReference type="Ensembl" id="ENSCLMT00005005548.1">
    <property type="protein sequence ID" value="ENSCLMP00005005189.1"/>
    <property type="gene ID" value="ENSCLMG00005002775.1"/>
</dbReference>
<evidence type="ECO:0000256" key="4">
    <source>
        <dbReference type="SAM" id="SignalP"/>
    </source>
</evidence>
<protein>
    <recommendedName>
        <fullName evidence="5">Immunoglobulin V-set domain-containing protein</fullName>
    </recommendedName>
</protein>
<feature type="domain" description="Immunoglobulin V-set" evidence="5">
    <location>
        <begin position="23"/>
        <end position="102"/>
    </location>
</feature>
<dbReference type="InterPro" id="IPR050671">
    <property type="entry name" value="CD300_family_receptors"/>
</dbReference>
<dbReference type="Pfam" id="PF07686">
    <property type="entry name" value="V-set"/>
    <property type="match status" value="1"/>
</dbReference>
<evidence type="ECO:0000256" key="1">
    <source>
        <dbReference type="ARBA" id="ARBA00004370"/>
    </source>
</evidence>
<accession>A0A8C2YXS4</accession>
<reference evidence="6" key="1">
    <citation type="submission" date="2025-08" db="UniProtKB">
        <authorList>
            <consortium name="Ensembl"/>
        </authorList>
    </citation>
    <scope>IDENTIFICATION</scope>
</reference>
<evidence type="ECO:0000259" key="5">
    <source>
        <dbReference type="Pfam" id="PF07686"/>
    </source>
</evidence>
<feature type="chain" id="PRO_5034050564" description="Immunoglobulin V-set domain-containing protein" evidence="4">
    <location>
        <begin position="22"/>
        <end position="167"/>
    </location>
</feature>
<evidence type="ECO:0000313" key="7">
    <source>
        <dbReference type="Proteomes" id="UP000694565"/>
    </source>
</evidence>
<dbReference type="GeneTree" id="ENSGT00990000203957"/>
<evidence type="ECO:0000256" key="2">
    <source>
        <dbReference type="ARBA" id="ARBA00022692"/>
    </source>
</evidence>
<organism evidence="6 7">
    <name type="scientific">Cyclopterus lumpus</name>
    <name type="common">Lumpsucker</name>
    <dbReference type="NCBI Taxonomy" id="8103"/>
    <lineage>
        <taxon>Eukaryota</taxon>
        <taxon>Metazoa</taxon>
        <taxon>Chordata</taxon>
        <taxon>Craniata</taxon>
        <taxon>Vertebrata</taxon>
        <taxon>Euteleostomi</taxon>
        <taxon>Actinopterygii</taxon>
        <taxon>Neopterygii</taxon>
        <taxon>Teleostei</taxon>
        <taxon>Neoteleostei</taxon>
        <taxon>Acanthomorphata</taxon>
        <taxon>Eupercaria</taxon>
        <taxon>Perciformes</taxon>
        <taxon>Cottioidei</taxon>
        <taxon>Cottales</taxon>
        <taxon>Cyclopteridae</taxon>
        <taxon>Cyclopterus</taxon>
    </lineage>
</organism>
<keyword evidence="7" id="KW-1185">Reference proteome</keyword>
<dbReference type="InterPro" id="IPR013783">
    <property type="entry name" value="Ig-like_fold"/>
</dbReference>
<evidence type="ECO:0000256" key="3">
    <source>
        <dbReference type="ARBA" id="ARBA00023136"/>
    </source>
</evidence>
<dbReference type="Proteomes" id="UP000694565">
    <property type="component" value="Unplaced"/>
</dbReference>
<dbReference type="SUPFAM" id="SSF48726">
    <property type="entry name" value="Immunoglobulin"/>
    <property type="match status" value="1"/>
</dbReference>
<proteinExistence type="predicted"/>
<evidence type="ECO:0000313" key="6">
    <source>
        <dbReference type="Ensembl" id="ENSCLMP00005005189.1"/>
    </source>
</evidence>
<dbReference type="InterPro" id="IPR013106">
    <property type="entry name" value="Ig_V-set"/>
</dbReference>